<dbReference type="SMART" id="SM01103">
    <property type="entry name" value="CRS1_YhbY"/>
    <property type="match status" value="1"/>
</dbReference>
<evidence type="ECO:0000313" key="5">
    <source>
        <dbReference type="Proteomes" id="UP000242502"/>
    </source>
</evidence>
<keyword evidence="1 2" id="KW-0694">RNA-binding</keyword>
<name>A0A1D2QN99_9GAMM</name>
<dbReference type="PANTHER" id="PTHR40065">
    <property type="entry name" value="RNA-BINDING PROTEIN YHBY"/>
    <property type="match status" value="1"/>
</dbReference>
<dbReference type="EMBL" id="MDLC01000041">
    <property type="protein sequence ID" value="ODS23059.1"/>
    <property type="molecule type" value="Genomic_DNA"/>
</dbReference>
<reference evidence="4 5" key="1">
    <citation type="journal article" date="2016" name="Appl. Environ. Microbiol.">
        <title>Lack of Overt Genome Reduction in the Bryostatin-Producing Bryozoan Symbiont "Candidatus Endobugula sertula".</title>
        <authorList>
            <person name="Miller I.J."/>
            <person name="Vanee N."/>
            <person name="Fong S.S."/>
            <person name="Lim-Fong G.E."/>
            <person name="Kwan J.C."/>
        </authorList>
    </citation>
    <scope>NUCLEOTIDE SEQUENCE [LARGE SCALE GENOMIC DNA]</scope>
    <source>
        <strain evidence="4">AB1-4</strain>
    </source>
</reference>
<accession>A0A1D2QN99</accession>
<evidence type="ECO:0000256" key="1">
    <source>
        <dbReference type="ARBA" id="ARBA00022884"/>
    </source>
</evidence>
<proteinExistence type="predicted"/>
<dbReference type="InterPro" id="IPR001890">
    <property type="entry name" value="RNA-binding_CRM"/>
</dbReference>
<evidence type="ECO:0000256" key="2">
    <source>
        <dbReference type="PROSITE-ProRule" id="PRU00626"/>
    </source>
</evidence>
<dbReference type="Pfam" id="PF01985">
    <property type="entry name" value="CRS1_YhbY"/>
    <property type="match status" value="1"/>
</dbReference>
<gene>
    <name evidence="4" type="ORF">AB835_10945</name>
</gene>
<dbReference type="PANTHER" id="PTHR40065:SF3">
    <property type="entry name" value="RNA-BINDING PROTEIN YHBY"/>
    <property type="match status" value="1"/>
</dbReference>
<feature type="domain" description="CRM" evidence="3">
    <location>
        <begin position="1"/>
        <end position="97"/>
    </location>
</feature>
<sequence length="99" mass="11001">MSLSHKQKKHYHSIGHSLNPIVTVAGNGLSDSVVAEVNRALDDHELIKIKVAIADRDTRSQVIQELCKKTKAIDIQQIGKVALILREAKKINVKLSNIR</sequence>
<comment type="caution">
    <text evidence="4">The sequence shown here is derived from an EMBL/GenBank/DDBJ whole genome shotgun (WGS) entry which is preliminary data.</text>
</comment>
<dbReference type="SUPFAM" id="SSF75471">
    <property type="entry name" value="YhbY-like"/>
    <property type="match status" value="1"/>
</dbReference>
<dbReference type="Proteomes" id="UP000242502">
    <property type="component" value="Unassembled WGS sequence"/>
</dbReference>
<protein>
    <submittedName>
        <fullName evidence="4">RNA-binding protein</fullName>
    </submittedName>
</protein>
<evidence type="ECO:0000259" key="3">
    <source>
        <dbReference type="PROSITE" id="PS51295"/>
    </source>
</evidence>
<dbReference type="PROSITE" id="PS51295">
    <property type="entry name" value="CRM"/>
    <property type="match status" value="1"/>
</dbReference>
<organism evidence="4 5">
    <name type="scientific">Candidatus Endobugula sertula</name>
    <name type="common">Bugula neritina bacterial symbiont</name>
    <dbReference type="NCBI Taxonomy" id="62101"/>
    <lineage>
        <taxon>Bacteria</taxon>
        <taxon>Pseudomonadati</taxon>
        <taxon>Pseudomonadota</taxon>
        <taxon>Gammaproteobacteria</taxon>
        <taxon>Cellvibrionales</taxon>
        <taxon>Cellvibrionaceae</taxon>
        <taxon>Candidatus Endobugula</taxon>
    </lineage>
</organism>
<dbReference type="STRING" id="62101.AB835_10945"/>
<dbReference type="GO" id="GO:0003723">
    <property type="term" value="F:RNA binding"/>
    <property type="evidence" value="ECO:0007669"/>
    <property type="project" value="UniProtKB-UniRule"/>
</dbReference>
<dbReference type="AlphaFoldDB" id="A0A1D2QN99"/>
<dbReference type="InterPro" id="IPR051925">
    <property type="entry name" value="RNA-binding_domain"/>
</dbReference>
<dbReference type="Gene3D" id="3.30.110.60">
    <property type="entry name" value="YhbY-like"/>
    <property type="match status" value="1"/>
</dbReference>
<evidence type="ECO:0000313" key="4">
    <source>
        <dbReference type="EMBL" id="ODS23059.1"/>
    </source>
</evidence>
<dbReference type="InterPro" id="IPR035920">
    <property type="entry name" value="YhbY-like_sf"/>
</dbReference>